<accession>A0AAD5N191</accession>
<gene>
    <name evidence="2" type="ORF">KIN20_012627</name>
</gene>
<name>A0AAD5N191_PARTN</name>
<evidence type="ECO:0000313" key="3">
    <source>
        <dbReference type="Proteomes" id="UP001196413"/>
    </source>
</evidence>
<keyword evidence="1" id="KW-0732">Signal</keyword>
<dbReference type="AlphaFoldDB" id="A0AAD5N191"/>
<reference evidence="2" key="1">
    <citation type="submission" date="2021-06" db="EMBL/GenBank/DDBJ databases">
        <title>Parelaphostrongylus tenuis whole genome reference sequence.</title>
        <authorList>
            <person name="Garwood T.J."/>
            <person name="Larsen P.A."/>
            <person name="Fountain-Jones N.M."/>
            <person name="Garbe J.R."/>
            <person name="Macchietto M.G."/>
            <person name="Kania S.A."/>
            <person name="Gerhold R.W."/>
            <person name="Richards J.E."/>
            <person name="Wolf T.M."/>
        </authorList>
    </citation>
    <scope>NUCLEOTIDE SEQUENCE</scope>
    <source>
        <strain evidence="2">MNPRO001-30</strain>
        <tissue evidence="2">Meninges</tissue>
    </source>
</reference>
<evidence type="ECO:0000256" key="1">
    <source>
        <dbReference type="SAM" id="SignalP"/>
    </source>
</evidence>
<feature type="signal peptide" evidence="1">
    <location>
        <begin position="1"/>
        <end position="19"/>
    </location>
</feature>
<organism evidence="2 3">
    <name type="scientific">Parelaphostrongylus tenuis</name>
    <name type="common">Meningeal worm</name>
    <dbReference type="NCBI Taxonomy" id="148309"/>
    <lineage>
        <taxon>Eukaryota</taxon>
        <taxon>Metazoa</taxon>
        <taxon>Ecdysozoa</taxon>
        <taxon>Nematoda</taxon>
        <taxon>Chromadorea</taxon>
        <taxon>Rhabditida</taxon>
        <taxon>Rhabditina</taxon>
        <taxon>Rhabditomorpha</taxon>
        <taxon>Strongyloidea</taxon>
        <taxon>Metastrongylidae</taxon>
        <taxon>Parelaphostrongylus</taxon>
    </lineage>
</organism>
<sequence length="160" mass="18300">MRLLLEIAVVLEVAVEALPQDLLSVITEISEYSSDDMDMLVNLYLKGYGNEESLKNRPLHLKNIDFQCKNAKLTSEGKEFIKQLFYNYGLVSRKIKHEDMAWKTLRMKMRGMPLNDCNTLQRVFPALNQFGNCSMKPTSAETTISTMPMTTIQMRIQGSV</sequence>
<protein>
    <submittedName>
        <fullName evidence="2">Uncharacterized protein</fullName>
    </submittedName>
</protein>
<keyword evidence="3" id="KW-1185">Reference proteome</keyword>
<comment type="caution">
    <text evidence="2">The sequence shown here is derived from an EMBL/GenBank/DDBJ whole genome shotgun (WGS) entry which is preliminary data.</text>
</comment>
<dbReference type="Proteomes" id="UP001196413">
    <property type="component" value="Unassembled WGS sequence"/>
</dbReference>
<proteinExistence type="predicted"/>
<dbReference type="EMBL" id="JAHQIW010002424">
    <property type="protein sequence ID" value="KAJ1355289.1"/>
    <property type="molecule type" value="Genomic_DNA"/>
</dbReference>
<feature type="chain" id="PRO_5042090327" evidence="1">
    <location>
        <begin position="20"/>
        <end position="160"/>
    </location>
</feature>
<evidence type="ECO:0000313" key="2">
    <source>
        <dbReference type="EMBL" id="KAJ1355289.1"/>
    </source>
</evidence>